<dbReference type="PANTHER" id="PTHR42715">
    <property type="entry name" value="BETA-GLUCOSIDASE"/>
    <property type="match status" value="1"/>
</dbReference>
<dbReference type="InterPro" id="IPR001764">
    <property type="entry name" value="Glyco_hydro_3_N"/>
</dbReference>
<dbReference type="Gene3D" id="3.20.20.300">
    <property type="entry name" value="Glycoside hydrolase, family 3, N-terminal domain"/>
    <property type="match status" value="1"/>
</dbReference>
<dbReference type="InterPro" id="IPR019800">
    <property type="entry name" value="Glyco_hydro_3_AS"/>
</dbReference>
<dbReference type="Pfam" id="PF00933">
    <property type="entry name" value="Glyco_hydro_3"/>
    <property type="match status" value="1"/>
</dbReference>
<dbReference type="SUPFAM" id="SSF56988">
    <property type="entry name" value="Anthrax protective antigen"/>
    <property type="match status" value="1"/>
</dbReference>
<dbReference type="SUPFAM" id="SSF52279">
    <property type="entry name" value="Beta-D-glucan exohydrolase, C-terminal domain"/>
    <property type="match status" value="1"/>
</dbReference>
<dbReference type="FunFam" id="2.60.40.10:FF:000495">
    <property type="entry name" value="Periplasmic beta-glucosidase"/>
    <property type="match status" value="1"/>
</dbReference>
<evidence type="ECO:0000256" key="3">
    <source>
        <dbReference type="ARBA" id="ARBA00012744"/>
    </source>
</evidence>
<dbReference type="InterPro" id="IPR037524">
    <property type="entry name" value="PA14/GLEYA"/>
</dbReference>
<dbReference type="InterPro" id="IPR026891">
    <property type="entry name" value="Fn3-like"/>
</dbReference>
<dbReference type="InterPro" id="IPR036881">
    <property type="entry name" value="Glyco_hydro_3_C_sf"/>
</dbReference>
<evidence type="ECO:0000256" key="2">
    <source>
        <dbReference type="ARBA" id="ARBA00005336"/>
    </source>
</evidence>
<comment type="similarity">
    <text evidence="2 6">Belongs to the glycosyl hydrolase 3 family.</text>
</comment>
<evidence type="ECO:0000313" key="8">
    <source>
        <dbReference type="EMBL" id="TFK99901.1"/>
    </source>
</evidence>
<keyword evidence="9" id="KW-1185">Reference proteome</keyword>
<dbReference type="InterPro" id="IPR011658">
    <property type="entry name" value="PA14_dom"/>
</dbReference>
<evidence type="ECO:0000259" key="7">
    <source>
        <dbReference type="PROSITE" id="PS51820"/>
    </source>
</evidence>
<dbReference type="Gene3D" id="3.40.50.1700">
    <property type="entry name" value="Glycoside hydrolase family 3 C-terminal domain"/>
    <property type="match status" value="1"/>
</dbReference>
<dbReference type="STRING" id="1884261.A0A5C3QDY3"/>
<protein>
    <recommendedName>
        <fullName evidence="3 6">beta-glucosidase</fullName>
        <ecNumber evidence="3 6">3.2.1.21</ecNumber>
    </recommendedName>
</protein>
<reference evidence="8 9" key="1">
    <citation type="journal article" date="2019" name="Nat. Ecol. Evol.">
        <title>Megaphylogeny resolves global patterns of mushroom evolution.</title>
        <authorList>
            <person name="Varga T."/>
            <person name="Krizsan K."/>
            <person name="Foldi C."/>
            <person name="Dima B."/>
            <person name="Sanchez-Garcia M."/>
            <person name="Sanchez-Ramirez S."/>
            <person name="Szollosi G.J."/>
            <person name="Szarkandi J.G."/>
            <person name="Papp V."/>
            <person name="Albert L."/>
            <person name="Andreopoulos W."/>
            <person name="Angelini C."/>
            <person name="Antonin V."/>
            <person name="Barry K.W."/>
            <person name="Bougher N.L."/>
            <person name="Buchanan P."/>
            <person name="Buyck B."/>
            <person name="Bense V."/>
            <person name="Catcheside P."/>
            <person name="Chovatia M."/>
            <person name="Cooper J."/>
            <person name="Damon W."/>
            <person name="Desjardin D."/>
            <person name="Finy P."/>
            <person name="Geml J."/>
            <person name="Haridas S."/>
            <person name="Hughes K."/>
            <person name="Justo A."/>
            <person name="Karasinski D."/>
            <person name="Kautmanova I."/>
            <person name="Kiss B."/>
            <person name="Kocsube S."/>
            <person name="Kotiranta H."/>
            <person name="LaButti K.M."/>
            <person name="Lechner B.E."/>
            <person name="Liimatainen K."/>
            <person name="Lipzen A."/>
            <person name="Lukacs Z."/>
            <person name="Mihaltcheva S."/>
            <person name="Morgado L.N."/>
            <person name="Niskanen T."/>
            <person name="Noordeloos M.E."/>
            <person name="Ohm R.A."/>
            <person name="Ortiz-Santana B."/>
            <person name="Ovrebo C."/>
            <person name="Racz N."/>
            <person name="Riley R."/>
            <person name="Savchenko A."/>
            <person name="Shiryaev A."/>
            <person name="Soop K."/>
            <person name="Spirin V."/>
            <person name="Szebenyi C."/>
            <person name="Tomsovsky M."/>
            <person name="Tulloss R.E."/>
            <person name="Uehling J."/>
            <person name="Grigoriev I.V."/>
            <person name="Vagvolgyi C."/>
            <person name="Papp T."/>
            <person name="Martin F.M."/>
            <person name="Miettinen O."/>
            <person name="Hibbett D.S."/>
            <person name="Nagy L.G."/>
        </authorList>
    </citation>
    <scope>NUCLEOTIDE SEQUENCE [LARGE SCALE GENOMIC DNA]</scope>
    <source>
        <strain evidence="8 9">CBS 309.79</strain>
    </source>
</reference>
<dbReference type="Pfam" id="PF07691">
    <property type="entry name" value="PA14"/>
    <property type="match status" value="1"/>
</dbReference>
<dbReference type="Pfam" id="PF14310">
    <property type="entry name" value="Fn3-like"/>
    <property type="match status" value="1"/>
</dbReference>
<dbReference type="SMART" id="SM01217">
    <property type="entry name" value="Fn3_like"/>
    <property type="match status" value="1"/>
</dbReference>
<comment type="catalytic activity">
    <reaction evidence="1 6">
        <text>Hydrolysis of terminal, non-reducing beta-D-glucosyl residues with release of beta-D-glucose.</text>
        <dbReference type="EC" id="3.2.1.21"/>
    </reaction>
</comment>
<dbReference type="EC" id="3.2.1.21" evidence="3 6"/>
<keyword evidence="6" id="KW-0119">Carbohydrate metabolism</keyword>
<evidence type="ECO:0000256" key="1">
    <source>
        <dbReference type="ARBA" id="ARBA00000448"/>
    </source>
</evidence>
<dbReference type="PRINTS" id="PR00133">
    <property type="entry name" value="GLHYDRLASE3"/>
</dbReference>
<sequence length="858" mass="93588">MSSDRSFLKASIPQLIAQLTPDEKSALLGAPNWWNTNPVPRLGIPSIRMSDGPNGVRGSSHFVATPAQCLPCETAMASSFDPDMVHRIGEFLADEAKVKSSVVLLAPTCNIQRSPLGGRAFESFSEDPVLSGALAAAYVSGLQSKGVDATIKHFVANDQESERTGADSVMTDRALREIYLYPFMIAQKYGKPGAFMTSYGRLNGTHCSEDPWLLQTVLRGEWGFKGIVMSDWYGTYSVETAINAGLDLEMPGTPRWRTRLLINQSIASQKLLHSTIDSRAAAMLGWIQKQASLNPDVVYGDGVERSQDSEENRKFCRDIAAEGIVVLKNEGGILPLKGNGKKKVLIVGPNAKASVISGGGSAALKPTYVVTPYEGITNGVPEGEEVEFSYAVGCHAHKYLPTLETCMTADNGEPGWTCTFWNCDEEGNKKERIDDRVLFDTRVRLNDHLPTGLVEPWAVELTGKFEVKETGRFEFGLTVSGRAKLYVNGDLAINNWENQTPGEFFYGQGTVEEKAVLDVVAGTPLDIAVWFSRESGFVYTGPKSAASSYQPALMKGVRLGGIEKVDSSHYIDEAVSLAKQADVVVFVAGLNFEWESEGFDRSTLNMPGEQDETIAKIAEANPNTIVVVQCGSAVAMPWAPSVAGILHAWYLGNEAGNAIADVLFGKINPSARLPLSFPKRVQDIAAYPHLVCEHGKIFYGEDLYVGYRHFEARGVEPLFAFGFGLSYTTFSLCDLKLHEVSSNGDPESFALEVSVTVTNTGPLAGTEVVQLYIDLPDAGYSTPRKQLKAFTKARDIKPGESKTVVMRLDKHAVSSWNPRGNRWVALEGEYVVWVGQSSVDLRLSQKYEMGVGFNWTGL</sequence>
<dbReference type="SUPFAM" id="SSF51445">
    <property type="entry name" value="(Trans)glycosidases"/>
    <property type="match status" value="1"/>
</dbReference>
<dbReference type="GO" id="GO:0030245">
    <property type="term" value="P:cellulose catabolic process"/>
    <property type="evidence" value="ECO:0007669"/>
    <property type="project" value="UniProtKB-UniPathway"/>
</dbReference>
<dbReference type="AlphaFoldDB" id="A0A5C3QDY3"/>
<dbReference type="EMBL" id="ML178831">
    <property type="protein sequence ID" value="TFK99901.1"/>
    <property type="molecule type" value="Genomic_DNA"/>
</dbReference>
<keyword evidence="5 6" id="KW-0326">Glycosidase</keyword>
<evidence type="ECO:0000256" key="4">
    <source>
        <dbReference type="ARBA" id="ARBA00022801"/>
    </source>
</evidence>
<evidence type="ECO:0000256" key="5">
    <source>
        <dbReference type="ARBA" id="ARBA00023295"/>
    </source>
</evidence>
<feature type="domain" description="PA14" evidence="7">
    <location>
        <begin position="411"/>
        <end position="575"/>
    </location>
</feature>
<organism evidence="8 9">
    <name type="scientific">Pterulicium gracile</name>
    <dbReference type="NCBI Taxonomy" id="1884261"/>
    <lineage>
        <taxon>Eukaryota</taxon>
        <taxon>Fungi</taxon>
        <taxon>Dikarya</taxon>
        <taxon>Basidiomycota</taxon>
        <taxon>Agaricomycotina</taxon>
        <taxon>Agaricomycetes</taxon>
        <taxon>Agaricomycetidae</taxon>
        <taxon>Agaricales</taxon>
        <taxon>Pleurotineae</taxon>
        <taxon>Pterulaceae</taxon>
        <taxon>Pterulicium</taxon>
    </lineage>
</organism>
<dbReference type="PANTHER" id="PTHR42715:SF27">
    <property type="entry name" value="BETA-GLUCOSIDASE-RELATED"/>
    <property type="match status" value="1"/>
</dbReference>
<name>A0A5C3QDY3_9AGAR</name>
<gene>
    <name evidence="8" type="ORF">BDV98DRAFT_657048</name>
</gene>
<proteinExistence type="inferred from homology"/>
<accession>A0A5C3QDY3</accession>
<dbReference type="UniPathway" id="UPA00696"/>
<dbReference type="Pfam" id="PF01915">
    <property type="entry name" value="Glyco_hydro_3_C"/>
    <property type="match status" value="1"/>
</dbReference>
<dbReference type="InterPro" id="IPR013783">
    <property type="entry name" value="Ig-like_fold"/>
</dbReference>
<dbReference type="InterPro" id="IPR050288">
    <property type="entry name" value="Cellulose_deg_GH3"/>
</dbReference>
<evidence type="ECO:0000313" key="9">
    <source>
        <dbReference type="Proteomes" id="UP000305067"/>
    </source>
</evidence>
<dbReference type="GO" id="GO:0008422">
    <property type="term" value="F:beta-glucosidase activity"/>
    <property type="evidence" value="ECO:0007669"/>
    <property type="project" value="UniProtKB-EC"/>
</dbReference>
<dbReference type="OrthoDB" id="47059at2759"/>
<keyword evidence="6" id="KW-0624">Polysaccharide degradation</keyword>
<evidence type="ECO:0000256" key="6">
    <source>
        <dbReference type="RuleBase" id="RU361161"/>
    </source>
</evidence>
<keyword evidence="4 6" id="KW-0378">Hydrolase</keyword>
<dbReference type="Gene3D" id="2.60.120.260">
    <property type="entry name" value="Galactose-binding domain-like"/>
    <property type="match status" value="1"/>
</dbReference>
<dbReference type="PROSITE" id="PS00775">
    <property type="entry name" value="GLYCOSYL_HYDROL_F3"/>
    <property type="match status" value="1"/>
</dbReference>
<dbReference type="PROSITE" id="PS51820">
    <property type="entry name" value="PA14"/>
    <property type="match status" value="1"/>
</dbReference>
<dbReference type="InterPro" id="IPR036962">
    <property type="entry name" value="Glyco_hydro_3_N_sf"/>
</dbReference>
<dbReference type="Proteomes" id="UP000305067">
    <property type="component" value="Unassembled WGS sequence"/>
</dbReference>
<dbReference type="Gene3D" id="2.60.40.10">
    <property type="entry name" value="Immunoglobulins"/>
    <property type="match status" value="1"/>
</dbReference>
<comment type="pathway">
    <text evidence="6">Glycan metabolism; cellulose degradation.</text>
</comment>
<dbReference type="InterPro" id="IPR002772">
    <property type="entry name" value="Glyco_hydro_3_C"/>
</dbReference>
<dbReference type="InterPro" id="IPR017853">
    <property type="entry name" value="GH"/>
</dbReference>